<reference evidence="1" key="1">
    <citation type="submission" date="2023-03" db="EMBL/GenBank/DDBJ databases">
        <title>Massive genome expansion in bonnet fungi (Mycena s.s.) driven by repeated elements and novel gene families across ecological guilds.</title>
        <authorList>
            <consortium name="Lawrence Berkeley National Laboratory"/>
            <person name="Harder C.B."/>
            <person name="Miyauchi S."/>
            <person name="Viragh M."/>
            <person name="Kuo A."/>
            <person name="Thoen E."/>
            <person name="Andreopoulos B."/>
            <person name="Lu D."/>
            <person name="Skrede I."/>
            <person name="Drula E."/>
            <person name="Henrissat B."/>
            <person name="Morin E."/>
            <person name="Kohler A."/>
            <person name="Barry K."/>
            <person name="LaButti K."/>
            <person name="Morin E."/>
            <person name="Salamov A."/>
            <person name="Lipzen A."/>
            <person name="Mereny Z."/>
            <person name="Hegedus B."/>
            <person name="Baldrian P."/>
            <person name="Stursova M."/>
            <person name="Weitz H."/>
            <person name="Taylor A."/>
            <person name="Grigoriev I.V."/>
            <person name="Nagy L.G."/>
            <person name="Martin F."/>
            <person name="Kauserud H."/>
        </authorList>
    </citation>
    <scope>NUCLEOTIDE SEQUENCE</scope>
    <source>
        <strain evidence="1">CBHHK173m</strain>
    </source>
</reference>
<name>A0AAD6TV10_9AGAR</name>
<evidence type="ECO:0000313" key="1">
    <source>
        <dbReference type="EMBL" id="KAJ7080392.1"/>
    </source>
</evidence>
<keyword evidence="2" id="KW-1185">Reference proteome</keyword>
<proteinExistence type="predicted"/>
<dbReference type="AlphaFoldDB" id="A0AAD6TV10"/>
<evidence type="ECO:0000313" key="2">
    <source>
        <dbReference type="Proteomes" id="UP001222325"/>
    </source>
</evidence>
<comment type="caution">
    <text evidence="1">The sequence shown here is derived from an EMBL/GenBank/DDBJ whole genome shotgun (WGS) entry which is preliminary data.</text>
</comment>
<protein>
    <submittedName>
        <fullName evidence="1">Uncharacterized protein</fullName>
    </submittedName>
</protein>
<dbReference type="EMBL" id="JARJCN010000055">
    <property type="protein sequence ID" value="KAJ7080392.1"/>
    <property type="molecule type" value="Genomic_DNA"/>
</dbReference>
<organism evidence="1 2">
    <name type="scientific">Mycena belliarum</name>
    <dbReference type="NCBI Taxonomy" id="1033014"/>
    <lineage>
        <taxon>Eukaryota</taxon>
        <taxon>Fungi</taxon>
        <taxon>Dikarya</taxon>
        <taxon>Basidiomycota</taxon>
        <taxon>Agaricomycotina</taxon>
        <taxon>Agaricomycetes</taxon>
        <taxon>Agaricomycetidae</taxon>
        <taxon>Agaricales</taxon>
        <taxon>Marasmiineae</taxon>
        <taxon>Mycenaceae</taxon>
        <taxon>Mycena</taxon>
    </lineage>
</organism>
<sequence>MSDPLLAPFTASYTFGDLEHLLFPPLTDLSQSTPSPPQFCLYDEPLIAEQLSTFESLLGAPSYRPILRHRKTPRAAGCLQTWEQLENHIQCPLGWVAVYAFHIIILISILASDIWPESNCTNCSPSQSCSQQGACHIVFSIRHIIRTSSLLQQDIFEIATSMLILEGESEDWAGIAKKLGLHMGTAFMDLNKSNEGRITDPSASCRPLRARFFRTCVVAQYLLALLPPGFLPIPGVVVSHADPPPAGTGTIDTIYWPLCPSAPTWGRGSFGRWCYVWRQLLPR</sequence>
<accession>A0AAD6TV10</accession>
<dbReference type="Proteomes" id="UP001222325">
    <property type="component" value="Unassembled WGS sequence"/>
</dbReference>
<gene>
    <name evidence="1" type="ORF">B0H15DRAFT_804096</name>
</gene>